<reference evidence="2 3" key="1">
    <citation type="journal article" date="2009" name="J. Bacteriol.">
        <title>Genome sequences of three Agrobacterium biovars help elucidate the evolution of multichromosome genomes in bacteria.</title>
        <authorList>
            <person name="Slater S.C."/>
            <person name="Goldman B.S."/>
            <person name="Goodner B."/>
            <person name="Setubal J.C."/>
            <person name="Farrand S.K."/>
            <person name="Nester E.W."/>
            <person name="Burr T.J."/>
            <person name="Banta L."/>
            <person name="Dickerman A.W."/>
            <person name="Paulsen I."/>
            <person name="Otten L."/>
            <person name="Suen G."/>
            <person name="Welch R."/>
            <person name="Almeida N.F."/>
            <person name="Arnold F."/>
            <person name="Burton O.T."/>
            <person name="Du Z."/>
            <person name="Ewing A."/>
            <person name="Godsy E."/>
            <person name="Heisel S."/>
            <person name="Houmiel K.L."/>
            <person name="Jhaveri J."/>
            <person name="Lu J."/>
            <person name="Miller N.M."/>
            <person name="Norton S."/>
            <person name="Chen Q."/>
            <person name="Phoolcharoen W."/>
            <person name="Ohlin V."/>
            <person name="Ondrusek D."/>
            <person name="Pride N."/>
            <person name="Stricklin S.L."/>
            <person name="Sun J."/>
            <person name="Wheeler C."/>
            <person name="Wilson L."/>
            <person name="Zhu H."/>
            <person name="Wood D.W."/>
        </authorList>
    </citation>
    <scope>NUCLEOTIDE SEQUENCE [LARGE SCALE GENOMIC DNA]</scope>
    <source>
        <strain evidence="3">K84 / ATCC BAA-868</strain>
    </source>
</reference>
<proteinExistence type="predicted"/>
<dbReference type="KEGG" id="ara:Arad_7834"/>
<evidence type="ECO:0000259" key="1">
    <source>
        <dbReference type="PROSITE" id="PS51184"/>
    </source>
</evidence>
<dbReference type="Gene3D" id="2.60.120.650">
    <property type="entry name" value="Cupin"/>
    <property type="match status" value="1"/>
</dbReference>
<dbReference type="PROSITE" id="PS51184">
    <property type="entry name" value="JMJC"/>
    <property type="match status" value="1"/>
</dbReference>
<dbReference type="AlphaFoldDB" id="B9JNX0"/>
<sequence length="330" mass="37728">MLAQSQEWLEWAAYNIAVGVSETAVKEEILKSGLTEGEFSSFLSSLKSSPEFRAMKKLSRKYKLACDLNEALIALESEVFNFNEISRIEGLPPDEFLLKFYAANRPVILTDIASKWPAVEKWSLEFLSETYGEEPIVYQNGRSADDHRDSFVDHTVKGTLGDYIKLIQNVPAGVNPPYLIAHDRLLDRASFKPLLNDVVFDDRYLSAHDSHGRVFFWLGPALSSTPMHRDLGNVYMAQIAGRKLIRMVPSKEIQFIYNEIGYHSEADFDNLALDKFPLLRNAHIMEFTLHPGEFLFIPVGWWHFVKSLDTTITVTGNNFRFLNNLRPIFE</sequence>
<dbReference type="SMART" id="SM00558">
    <property type="entry name" value="JmjC"/>
    <property type="match status" value="1"/>
</dbReference>
<dbReference type="RefSeq" id="WP_012649576.1">
    <property type="nucleotide sequence ID" value="NC_011983.1"/>
</dbReference>
<dbReference type="InterPro" id="IPR041667">
    <property type="entry name" value="Cupin_8"/>
</dbReference>
<organism evidence="2 3">
    <name type="scientific">Rhizobium rhizogenes (strain K84 / ATCC BAA-868)</name>
    <name type="common">Agrobacterium radiobacter</name>
    <dbReference type="NCBI Taxonomy" id="311403"/>
    <lineage>
        <taxon>Bacteria</taxon>
        <taxon>Pseudomonadati</taxon>
        <taxon>Pseudomonadota</taxon>
        <taxon>Alphaproteobacteria</taxon>
        <taxon>Hyphomicrobiales</taxon>
        <taxon>Rhizobiaceae</taxon>
        <taxon>Rhizobium/Agrobacterium group</taxon>
        <taxon>Rhizobium</taxon>
    </lineage>
</organism>
<dbReference type="InterPro" id="IPR003347">
    <property type="entry name" value="JmjC_dom"/>
</dbReference>
<dbReference type="HOGENOM" id="CLU_016785_3_4_5"/>
<dbReference type="PANTHER" id="PTHR12461">
    <property type="entry name" value="HYPOXIA-INDUCIBLE FACTOR 1 ALPHA INHIBITOR-RELATED"/>
    <property type="match status" value="1"/>
</dbReference>
<name>B9JNX0_RHIR8</name>
<protein>
    <submittedName>
        <fullName evidence="2">Uncharacterized conserved protein</fullName>
    </submittedName>
</protein>
<gene>
    <name evidence="2" type="ordered locus">Arad_7834</name>
</gene>
<dbReference type="Pfam" id="PF13621">
    <property type="entry name" value="Cupin_8"/>
    <property type="match status" value="1"/>
</dbReference>
<dbReference type="SUPFAM" id="SSF51197">
    <property type="entry name" value="Clavaminate synthase-like"/>
    <property type="match status" value="1"/>
</dbReference>
<accession>B9JNX0</accession>
<dbReference type="eggNOG" id="COG2850">
    <property type="taxonomic scope" value="Bacteria"/>
</dbReference>
<dbReference type="PANTHER" id="PTHR12461:SF105">
    <property type="entry name" value="HYPOXIA-INDUCIBLE FACTOR 1-ALPHA INHIBITOR"/>
    <property type="match status" value="1"/>
</dbReference>
<feature type="domain" description="JmjC" evidence="1">
    <location>
        <begin position="181"/>
        <end position="330"/>
    </location>
</feature>
<dbReference type="STRING" id="311403.Arad_7834"/>
<dbReference type="Proteomes" id="UP000001600">
    <property type="component" value="Chromosome 2"/>
</dbReference>
<dbReference type="EMBL" id="CP000629">
    <property type="protein sequence ID" value="ACM29251.1"/>
    <property type="molecule type" value="Genomic_DNA"/>
</dbReference>
<evidence type="ECO:0000313" key="2">
    <source>
        <dbReference type="EMBL" id="ACM29251.1"/>
    </source>
</evidence>
<evidence type="ECO:0000313" key="3">
    <source>
        <dbReference type="Proteomes" id="UP000001600"/>
    </source>
</evidence>